<evidence type="ECO:0000313" key="1">
    <source>
        <dbReference type="EMBL" id="AUN31618.1"/>
    </source>
</evidence>
<protein>
    <recommendedName>
        <fullName evidence="3">Nucleoside-diphosphate sugar epimerase</fullName>
    </recommendedName>
</protein>
<dbReference type="KEGG" id="ncb:C0V82_02745"/>
<gene>
    <name evidence="1" type="ORF">C0V82_02745</name>
</gene>
<name>A0A2K9NET3_9PROT</name>
<keyword evidence="2" id="KW-1185">Reference proteome</keyword>
<organism evidence="1 2">
    <name type="scientific">Niveispirillum cyanobacteriorum</name>
    <dbReference type="NCBI Taxonomy" id="1612173"/>
    <lineage>
        <taxon>Bacteria</taxon>
        <taxon>Pseudomonadati</taxon>
        <taxon>Pseudomonadota</taxon>
        <taxon>Alphaproteobacteria</taxon>
        <taxon>Rhodospirillales</taxon>
        <taxon>Azospirillaceae</taxon>
        <taxon>Niveispirillum</taxon>
    </lineage>
</organism>
<dbReference type="PANTHER" id="PTHR33986:SF15">
    <property type="entry name" value="MITOCHONDRIAL FISSION PROTEIN ELM1"/>
    <property type="match status" value="1"/>
</dbReference>
<evidence type="ECO:0000313" key="2">
    <source>
        <dbReference type="Proteomes" id="UP000234752"/>
    </source>
</evidence>
<sequence>MPTCWVVSDGRAGIENPCLGLAEALGLSPMVKRVKLRSPWRQMTPYLPLPGLDLPLGPSSDRLAAPWPDLLISSGRQAVALSMAVGRRSPRTVRVHIQNPGVPLDRFDLVSLPRHDGKSGANLVESVGAIHRVTPEKLSAAATEWGHLAEGRGRPLVSVMIGGSNRFCQLTPQMMTGVAEQLATLVRDQGVGMLITTSRRTGADNEAILKQALSGLPVYLWDGTGPNPYFGMLALADALIVTSDSVAMVSEAASTGKPVHVIDLPGNAPKFTRFHDAIRAEGITRPFQGRLESWTYQPLDDTARLAAHVRDVMASR</sequence>
<dbReference type="EMBL" id="CP025611">
    <property type="protein sequence ID" value="AUN31618.1"/>
    <property type="molecule type" value="Genomic_DNA"/>
</dbReference>
<dbReference type="OrthoDB" id="272235at2"/>
<dbReference type="AlphaFoldDB" id="A0A2K9NET3"/>
<evidence type="ECO:0008006" key="3">
    <source>
        <dbReference type="Google" id="ProtNLM"/>
    </source>
</evidence>
<dbReference type="PANTHER" id="PTHR33986">
    <property type="entry name" value="OS02G0535700 PROTEIN"/>
    <property type="match status" value="1"/>
</dbReference>
<dbReference type="InterPro" id="IPR009367">
    <property type="entry name" value="Elm1-like"/>
</dbReference>
<proteinExistence type="predicted"/>
<accession>A0A2K9NET3</accession>
<dbReference type="Proteomes" id="UP000234752">
    <property type="component" value="Chromosome eg_1"/>
</dbReference>
<dbReference type="Pfam" id="PF06258">
    <property type="entry name" value="Mito_fiss_Elm1"/>
    <property type="match status" value="1"/>
</dbReference>
<reference evidence="1 2" key="1">
    <citation type="submission" date="2017-12" db="EMBL/GenBank/DDBJ databases">
        <title>Genomes of bacteria within cyanobacterial aggregates.</title>
        <authorList>
            <person name="Cai H."/>
        </authorList>
    </citation>
    <scope>NUCLEOTIDE SEQUENCE [LARGE SCALE GENOMIC DNA]</scope>
    <source>
        <strain evidence="1 2">TH16</strain>
    </source>
</reference>